<feature type="compositionally biased region" description="Low complexity" evidence="16">
    <location>
        <begin position="1011"/>
        <end position="1029"/>
    </location>
</feature>
<name>A0A2N5VP13_9BASI</name>
<reference evidence="18 19" key="1">
    <citation type="submission" date="2017-11" db="EMBL/GenBank/DDBJ databases">
        <title>De novo assembly and phasing of dikaryotic genomes from two isolates of Puccinia coronata f. sp. avenae, the causal agent of oat crown rust.</title>
        <authorList>
            <person name="Miller M.E."/>
            <person name="Zhang Y."/>
            <person name="Omidvar V."/>
            <person name="Sperschneider J."/>
            <person name="Schwessinger B."/>
            <person name="Raley C."/>
            <person name="Palmer J.M."/>
            <person name="Garnica D."/>
            <person name="Upadhyaya N."/>
            <person name="Rathjen J."/>
            <person name="Taylor J.M."/>
            <person name="Park R.F."/>
            <person name="Dodds P.N."/>
            <person name="Hirsch C.D."/>
            <person name="Kianian S.F."/>
            <person name="Figueroa M."/>
        </authorList>
    </citation>
    <scope>NUCLEOTIDE SEQUENCE [LARGE SCALE GENOMIC DNA]</scope>
    <source>
        <strain evidence="18">12SD80</strain>
    </source>
</reference>
<keyword evidence="14" id="KW-0234">DNA repair</keyword>
<feature type="compositionally biased region" description="Basic and acidic residues" evidence="16">
    <location>
        <begin position="264"/>
        <end position="275"/>
    </location>
</feature>
<protein>
    <recommendedName>
        <fullName evidence="5">RNA polymerase II degradation factor 1</fullName>
    </recommendedName>
</protein>
<evidence type="ECO:0000256" key="4">
    <source>
        <dbReference type="ARBA" id="ARBA00005491"/>
    </source>
</evidence>
<evidence type="ECO:0000256" key="16">
    <source>
        <dbReference type="SAM" id="MobiDB-lite"/>
    </source>
</evidence>
<feature type="compositionally biased region" description="Low complexity" evidence="16">
    <location>
        <begin position="752"/>
        <end position="768"/>
    </location>
</feature>
<feature type="compositionally biased region" description="Polar residues" evidence="16">
    <location>
        <begin position="725"/>
        <end position="741"/>
    </location>
</feature>
<feature type="compositionally biased region" description="Polar residues" evidence="16">
    <location>
        <begin position="918"/>
        <end position="929"/>
    </location>
</feature>
<evidence type="ECO:0000259" key="17">
    <source>
        <dbReference type="PROSITE" id="PS51140"/>
    </source>
</evidence>
<feature type="region of interest" description="Disordered" evidence="16">
    <location>
        <begin position="582"/>
        <end position="770"/>
    </location>
</feature>
<dbReference type="PANTHER" id="PTHR16308:SF13">
    <property type="entry name" value="PROTEIN LINGERER"/>
    <property type="match status" value="1"/>
</dbReference>
<keyword evidence="9" id="KW-0227">DNA damage</keyword>
<keyword evidence="13" id="KW-0238">DNA-binding</keyword>
<evidence type="ECO:0000256" key="8">
    <source>
        <dbReference type="ARBA" id="ARBA00022553"/>
    </source>
</evidence>
<dbReference type="Pfam" id="PF02845">
    <property type="entry name" value="CUE"/>
    <property type="match status" value="1"/>
</dbReference>
<feature type="region of interest" description="Disordered" evidence="16">
    <location>
        <begin position="499"/>
        <end position="543"/>
    </location>
</feature>
<dbReference type="GO" id="GO:0006281">
    <property type="term" value="P:DNA repair"/>
    <property type="evidence" value="ECO:0007669"/>
    <property type="project" value="UniProtKB-KW"/>
</dbReference>
<dbReference type="InterPro" id="IPR051833">
    <property type="entry name" value="TC-DDR_regulator"/>
</dbReference>
<dbReference type="CDD" id="cd14368">
    <property type="entry name" value="CUE_DEF1_like"/>
    <property type="match status" value="1"/>
</dbReference>
<dbReference type="GO" id="GO:0005737">
    <property type="term" value="C:cytoplasm"/>
    <property type="evidence" value="ECO:0007669"/>
    <property type="project" value="UniProtKB-SubCell"/>
</dbReference>
<feature type="compositionally biased region" description="Polar residues" evidence="16">
    <location>
        <begin position="596"/>
        <end position="610"/>
    </location>
</feature>
<evidence type="ECO:0000313" key="18">
    <source>
        <dbReference type="EMBL" id="PLW51743.1"/>
    </source>
</evidence>
<keyword evidence="8" id="KW-0597">Phosphoprotein</keyword>
<dbReference type="GO" id="GO:0043130">
    <property type="term" value="F:ubiquitin binding"/>
    <property type="evidence" value="ECO:0007669"/>
    <property type="project" value="InterPro"/>
</dbReference>
<feature type="compositionally biased region" description="Low complexity" evidence="16">
    <location>
        <begin position="847"/>
        <end position="869"/>
    </location>
</feature>
<dbReference type="AlphaFoldDB" id="A0A2N5VP13"/>
<feature type="compositionally biased region" description="Polar residues" evidence="16">
    <location>
        <begin position="332"/>
        <end position="342"/>
    </location>
</feature>
<feature type="compositionally biased region" description="Polar residues" evidence="16">
    <location>
        <begin position="140"/>
        <end position="158"/>
    </location>
</feature>
<keyword evidence="7" id="KW-0963">Cytoplasm</keyword>
<comment type="subcellular location">
    <subcellularLocation>
        <location evidence="3">Chromosome</location>
        <location evidence="3">Telomere</location>
    </subcellularLocation>
    <subcellularLocation>
        <location evidence="2">Cytoplasm</location>
    </subcellularLocation>
    <subcellularLocation>
        <location evidence="1">Nucleus</location>
    </subcellularLocation>
</comment>
<sequence>MAEVTSRGGGLPRGTPHRTRGRGRGRGASNSTLSGSHPTVANGLDHHKMNGRSSHPDRSSNHHPVGNQDEPEELKLIRKKHGHNLATIRELFPNWTDEDLLMALNEASGDLELAAARISEGLAEKWGSVKTKKDKKTSSPVLPSSQPPRGQGAPNTNVFEGRGGRGRSDVPRGSARGGGRGAAPRGVGRGQPFTNVSRGTHPTADEPSIATTTPTSWSLAVTASHNEASNSSGPSASLATIGNELGQSVDLEPTNQSIGALPSEEAKPESNHPPRDGNLNGLVEPPKFTSELAKKPISRVIAPGTKMSWAQIARPVEPPKPPVAPAAPAQPSISTLSGTDGNSDVAKEAAQPEALAAQTVADSQLHDGQVPITIPDSTADVWHTEPVPAIEELKTNISGTGPNVWNDDPVLQPLGVGEAWAEAVLAQPNESTASIFDQQAASKLGLTPSEAPNIGPIEMSTPSASAPVLEPTMAPPANVTDRALQVPAETPSIMTAASIQSTPLPPSSSILAPPGLTKRASTRKGQEAAVVMPGSGTPSMDRMGLKFGSLSLFGEAAETGEAAQAPPLDAPSPPVPIIEEPLAKEAILKPDDSQVEKSLTPQPTNESVKSPSPPAPPQVVEELPSQQSAQSAQHVQPQPLNPPAAAAAAPAPVPTSTAPPHSSSFNSRYQSNNQYAAAEPNTVQPANASSQAPQPQQQDAFSHYSGFRQDPMTAYFQQQQQQQQSTLAQHSTSPIPASQTPAAYGTFNHMNQQVPQQGQQPAQTSFGQAPQSVPDYAAIYGQEALRSLGYYDSYAHAQAAQAAFQNRSPHGGADDSSKSSASVQTAPPPGQPQQVGHHQHHHPPQPSQQQQQQPAGTSVSTATQQYPGMQPSPMPYPYYPYYQQYGQLPPNYQNPAYPYALQAPSPYYSVQGSQQYQAASTRAGQSQYPMQGGPGNSVTAGPNALPISHAHQQQHATQHGLGGAGVVANNAGFRQVSQPGVSTSQIPNGQVAGQGIVGGNSGLVGSGGSSGMPSGQQPSSMHQQHAYYGSGYGGYGGDPQQNQQGGGGMGGSANSGHHHHHHHHQAQQQHVSRQAAHHQHSHHAGVGLPGRLVDRERTSAKTRSHLHRIDSSISKETYTLPFLSRKGRPKTSRGSCAACHTPPLADILCFYWNVEESRTHTHTSITLPK</sequence>
<evidence type="ECO:0000256" key="14">
    <source>
        <dbReference type="ARBA" id="ARBA00023204"/>
    </source>
</evidence>
<dbReference type="InterPro" id="IPR041803">
    <property type="entry name" value="DEF1_CUE"/>
</dbReference>
<keyword evidence="15" id="KW-0539">Nucleus</keyword>
<feature type="region of interest" description="Disordered" evidence="16">
    <location>
        <begin position="918"/>
        <end position="944"/>
    </location>
</feature>
<keyword evidence="6" id="KW-0158">Chromosome</keyword>
<dbReference type="EMBL" id="PGCI01000004">
    <property type="protein sequence ID" value="PLW51743.1"/>
    <property type="molecule type" value="Genomic_DNA"/>
</dbReference>
<dbReference type="GO" id="GO:0005634">
    <property type="term" value="C:nucleus"/>
    <property type="evidence" value="ECO:0007669"/>
    <property type="project" value="UniProtKB-SubCell"/>
</dbReference>
<keyword evidence="10" id="KW-0833">Ubl conjugation pathway</keyword>
<feature type="region of interest" description="Disordered" evidence="16">
    <location>
        <begin position="802"/>
        <end position="871"/>
    </location>
</feature>
<dbReference type="InterPro" id="IPR003892">
    <property type="entry name" value="CUE"/>
</dbReference>
<evidence type="ECO:0000256" key="10">
    <source>
        <dbReference type="ARBA" id="ARBA00022786"/>
    </source>
</evidence>
<comment type="caution">
    <text evidence="18">The sequence shown here is derived from an EMBL/GenBank/DDBJ whole genome shotgun (WGS) entry which is preliminary data.</text>
</comment>
<feature type="compositionally biased region" description="Basic and acidic residues" evidence="16">
    <location>
        <begin position="44"/>
        <end position="60"/>
    </location>
</feature>
<proteinExistence type="inferred from homology"/>
<feature type="region of interest" description="Disordered" evidence="16">
    <location>
        <begin position="1"/>
        <end position="75"/>
    </location>
</feature>
<feature type="compositionally biased region" description="Low complexity" evidence="16">
    <location>
        <begin position="624"/>
        <end position="664"/>
    </location>
</feature>
<evidence type="ECO:0000256" key="6">
    <source>
        <dbReference type="ARBA" id="ARBA00022454"/>
    </source>
</evidence>
<evidence type="ECO:0000256" key="9">
    <source>
        <dbReference type="ARBA" id="ARBA00022763"/>
    </source>
</evidence>
<keyword evidence="11" id="KW-0832">Ubl conjugation</keyword>
<feature type="region of interest" description="Disordered" evidence="16">
    <location>
        <begin position="977"/>
        <end position="1092"/>
    </location>
</feature>
<evidence type="ECO:0000256" key="13">
    <source>
        <dbReference type="ARBA" id="ARBA00023125"/>
    </source>
</evidence>
<feature type="region of interest" description="Disordered" evidence="16">
    <location>
        <begin position="311"/>
        <end position="353"/>
    </location>
</feature>
<evidence type="ECO:0000256" key="12">
    <source>
        <dbReference type="ARBA" id="ARBA00022895"/>
    </source>
</evidence>
<feature type="compositionally biased region" description="Basic residues" evidence="16">
    <location>
        <begin position="15"/>
        <end position="25"/>
    </location>
</feature>
<feature type="compositionally biased region" description="Basic residues" evidence="16">
    <location>
        <begin position="1056"/>
        <end position="1065"/>
    </location>
</feature>
<feature type="compositionally biased region" description="Gly residues" evidence="16">
    <location>
        <begin position="1044"/>
        <end position="1053"/>
    </location>
</feature>
<feature type="region of interest" description="Disordered" evidence="16">
    <location>
        <begin position="123"/>
        <end position="299"/>
    </location>
</feature>
<comment type="similarity">
    <text evidence="4">Belongs to the DEF1 family.</text>
</comment>
<dbReference type="PROSITE" id="PS51140">
    <property type="entry name" value="CUE"/>
    <property type="match status" value="1"/>
</dbReference>
<dbReference type="Proteomes" id="UP000235392">
    <property type="component" value="Unassembled WGS sequence"/>
</dbReference>
<evidence type="ECO:0000256" key="5">
    <source>
        <dbReference type="ARBA" id="ARBA00020536"/>
    </source>
</evidence>
<evidence type="ECO:0000256" key="7">
    <source>
        <dbReference type="ARBA" id="ARBA00022490"/>
    </source>
</evidence>
<feature type="domain" description="CUE" evidence="17">
    <location>
        <begin position="80"/>
        <end position="123"/>
    </location>
</feature>
<organism evidence="18 19">
    <name type="scientific">Puccinia coronata f. sp. avenae</name>
    <dbReference type="NCBI Taxonomy" id="200324"/>
    <lineage>
        <taxon>Eukaryota</taxon>
        <taxon>Fungi</taxon>
        <taxon>Dikarya</taxon>
        <taxon>Basidiomycota</taxon>
        <taxon>Pucciniomycotina</taxon>
        <taxon>Pucciniomycetes</taxon>
        <taxon>Pucciniales</taxon>
        <taxon>Pucciniaceae</taxon>
        <taxon>Puccinia</taxon>
    </lineage>
</organism>
<evidence type="ECO:0000256" key="11">
    <source>
        <dbReference type="ARBA" id="ARBA00022843"/>
    </source>
</evidence>
<evidence type="ECO:0000313" key="19">
    <source>
        <dbReference type="Proteomes" id="UP000235392"/>
    </source>
</evidence>
<feature type="compositionally biased region" description="Polar residues" evidence="16">
    <location>
        <begin position="209"/>
        <end position="240"/>
    </location>
</feature>
<feature type="compositionally biased region" description="Polar residues" evidence="16">
    <location>
        <begin position="977"/>
        <end position="988"/>
    </location>
</feature>
<feature type="compositionally biased region" description="Basic and acidic residues" evidence="16">
    <location>
        <begin position="582"/>
        <end position="595"/>
    </location>
</feature>
<keyword evidence="12" id="KW-0779">Telomere</keyword>
<dbReference type="PANTHER" id="PTHR16308">
    <property type="entry name" value="UBIQUITIN ASSOCIATED PROTEIN 2-LIKE/LINGERER"/>
    <property type="match status" value="1"/>
</dbReference>
<dbReference type="GO" id="GO:0000781">
    <property type="term" value="C:chromosome, telomeric region"/>
    <property type="evidence" value="ECO:0007669"/>
    <property type="project" value="UniProtKB-SubCell"/>
</dbReference>
<evidence type="ECO:0000256" key="15">
    <source>
        <dbReference type="ARBA" id="ARBA00023242"/>
    </source>
</evidence>
<feature type="compositionally biased region" description="Polar residues" evidence="16">
    <location>
        <begin position="28"/>
        <end position="39"/>
    </location>
</feature>
<evidence type="ECO:0000256" key="3">
    <source>
        <dbReference type="ARBA" id="ARBA00004574"/>
    </source>
</evidence>
<evidence type="ECO:0000256" key="2">
    <source>
        <dbReference type="ARBA" id="ARBA00004496"/>
    </source>
</evidence>
<accession>A0A2N5VP13</accession>
<feature type="compositionally biased region" description="Pro residues" evidence="16">
    <location>
        <begin position="316"/>
        <end position="325"/>
    </location>
</feature>
<dbReference type="GO" id="GO:0003677">
    <property type="term" value="F:DNA binding"/>
    <property type="evidence" value="ECO:0007669"/>
    <property type="project" value="UniProtKB-KW"/>
</dbReference>
<feature type="compositionally biased region" description="Low complexity" evidence="16">
    <location>
        <begin position="684"/>
        <end position="698"/>
    </location>
</feature>
<gene>
    <name evidence="18" type="ORF">PCASD_00527</name>
</gene>
<evidence type="ECO:0000256" key="1">
    <source>
        <dbReference type="ARBA" id="ARBA00004123"/>
    </source>
</evidence>
<feature type="compositionally biased region" description="Gly residues" evidence="16">
    <location>
        <begin position="995"/>
        <end position="1010"/>
    </location>
</feature>
<feature type="compositionally biased region" description="Polar residues" evidence="16">
    <location>
        <begin position="665"/>
        <end position="675"/>
    </location>
</feature>
<feature type="compositionally biased region" description="Low complexity" evidence="16">
    <location>
        <begin position="499"/>
        <end position="514"/>
    </location>
</feature>